<gene>
    <name evidence="1" type="ORF">ACFQBQ_02305</name>
</gene>
<evidence type="ECO:0000313" key="1">
    <source>
        <dbReference type="EMBL" id="MFC6644438.1"/>
    </source>
</evidence>
<dbReference type="EMBL" id="JBHSWI010000001">
    <property type="protein sequence ID" value="MFC6644438.1"/>
    <property type="molecule type" value="Genomic_DNA"/>
</dbReference>
<name>A0ABW1Z8E9_9BACT</name>
<protein>
    <submittedName>
        <fullName evidence="1">Uncharacterized protein</fullName>
    </submittedName>
</protein>
<accession>A0ABW1Z8E9</accession>
<reference evidence="2" key="1">
    <citation type="journal article" date="2019" name="Int. J. Syst. Evol. Microbiol.">
        <title>The Global Catalogue of Microorganisms (GCM) 10K type strain sequencing project: providing services to taxonomists for standard genome sequencing and annotation.</title>
        <authorList>
            <consortium name="The Broad Institute Genomics Platform"/>
            <consortium name="The Broad Institute Genome Sequencing Center for Infectious Disease"/>
            <person name="Wu L."/>
            <person name="Ma J."/>
        </authorList>
    </citation>
    <scope>NUCLEOTIDE SEQUENCE [LARGE SCALE GENOMIC DNA]</scope>
    <source>
        <strain evidence="2">CGMCC 1.16026</strain>
    </source>
</reference>
<evidence type="ECO:0000313" key="2">
    <source>
        <dbReference type="Proteomes" id="UP001596391"/>
    </source>
</evidence>
<proteinExistence type="predicted"/>
<dbReference type="RefSeq" id="WP_263372370.1">
    <property type="nucleotide sequence ID" value="NZ_JAGSYD010000004.1"/>
</dbReference>
<sequence>MKTLLRTIDHVRNKPDPKKLPKLDTSRKIANALKINDDLLCRRALEQAQAETGAPYDLFGRSLKRKHMVAMISALYPAALSDGDREMLNAYLWPDGGTHYADELLRGGAR</sequence>
<dbReference type="Proteomes" id="UP001596391">
    <property type="component" value="Unassembled WGS sequence"/>
</dbReference>
<keyword evidence="2" id="KW-1185">Reference proteome</keyword>
<comment type="caution">
    <text evidence="1">The sequence shown here is derived from an EMBL/GenBank/DDBJ whole genome shotgun (WGS) entry which is preliminary data.</text>
</comment>
<organism evidence="1 2">
    <name type="scientific">Granulicella cerasi</name>
    <dbReference type="NCBI Taxonomy" id="741063"/>
    <lineage>
        <taxon>Bacteria</taxon>
        <taxon>Pseudomonadati</taxon>
        <taxon>Acidobacteriota</taxon>
        <taxon>Terriglobia</taxon>
        <taxon>Terriglobales</taxon>
        <taxon>Acidobacteriaceae</taxon>
        <taxon>Granulicella</taxon>
    </lineage>
</organism>